<evidence type="ECO:0000313" key="3">
    <source>
        <dbReference type="Proteomes" id="UP001152320"/>
    </source>
</evidence>
<dbReference type="SUPFAM" id="SSF51430">
    <property type="entry name" value="NAD(P)-linked oxidoreductase"/>
    <property type="match status" value="1"/>
</dbReference>
<dbReference type="InterPro" id="IPR020471">
    <property type="entry name" value="AKR"/>
</dbReference>
<dbReference type="PANTHER" id="PTHR11732">
    <property type="entry name" value="ALDO/KETO REDUCTASE"/>
    <property type="match status" value="1"/>
</dbReference>
<sequence>MQDTLKNLQLSYVDLYLIHWPTAFKAGENPFPMNDQGGFIPGNTNITETWQAMEQLVEKGFAKAIGISNFNIPQIQRILDLPNKVPISNIQVELQPYLPQDELVNFCKSKGMTVTAYSPLGSPGNPFASGDEPKLLEDPVVLKLAAKYKVSPPLICIRYQIEREIVVIPKSVTPSRIKENFKALDIKLSAEDMQELSQLGSRGFRFIPFPPLKSHPEYPF</sequence>
<dbReference type="Proteomes" id="UP001152320">
    <property type="component" value="Chromosome 9"/>
</dbReference>
<dbReference type="InterPro" id="IPR036812">
    <property type="entry name" value="NAD(P)_OxRdtase_dom_sf"/>
</dbReference>
<accession>A0A9Q1C1G7</accession>
<name>A0A9Q1C1G7_HOLLE</name>
<dbReference type="EMBL" id="JAIZAY010000009">
    <property type="protein sequence ID" value="KAJ8036379.1"/>
    <property type="molecule type" value="Genomic_DNA"/>
</dbReference>
<dbReference type="Gene3D" id="3.20.20.100">
    <property type="entry name" value="NADP-dependent oxidoreductase domain"/>
    <property type="match status" value="1"/>
</dbReference>
<evidence type="ECO:0000313" key="2">
    <source>
        <dbReference type="EMBL" id="KAJ8036379.1"/>
    </source>
</evidence>
<dbReference type="PROSITE" id="PS00063">
    <property type="entry name" value="ALDOKETO_REDUCTASE_3"/>
    <property type="match status" value="1"/>
</dbReference>
<organism evidence="2 3">
    <name type="scientific">Holothuria leucospilota</name>
    <name type="common">Black long sea cucumber</name>
    <name type="synonym">Mertensiothuria leucospilota</name>
    <dbReference type="NCBI Taxonomy" id="206669"/>
    <lineage>
        <taxon>Eukaryota</taxon>
        <taxon>Metazoa</taxon>
        <taxon>Echinodermata</taxon>
        <taxon>Eleutherozoa</taxon>
        <taxon>Echinozoa</taxon>
        <taxon>Holothuroidea</taxon>
        <taxon>Aspidochirotacea</taxon>
        <taxon>Aspidochirotida</taxon>
        <taxon>Holothuriidae</taxon>
        <taxon>Holothuria</taxon>
    </lineage>
</organism>
<dbReference type="GO" id="GO:0016491">
    <property type="term" value="F:oxidoreductase activity"/>
    <property type="evidence" value="ECO:0007669"/>
    <property type="project" value="InterPro"/>
</dbReference>
<dbReference type="InterPro" id="IPR018170">
    <property type="entry name" value="Aldo/ket_reductase_CS"/>
</dbReference>
<feature type="domain" description="NADP-dependent oxidoreductase" evidence="1">
    <location>
        <begin position="3"/>
        <end position="199"/>
    </location>
</feature>
<dbReference type="AlphaFoldDB" id="A0A9Q1C1G7"/>
<reference evidence="2" key="1">
    <citation type="submission" date="2021-10" db="EMBL/GenBank/DDBJ databases">
        <title>Tropical sea cucumber genome reveals ecological adaptation and Cuvierian tubules defense mechanism.</title>
        <authorList>
            <person name="Chen T."/>
        </authorList>
    </citation>
    <scope>NUCLEOTIDE SEQUENCE</scope>
    <source>
        <strain evidence="2">Nanhai2018</strain>
        <tissue evidence="2">Muscle</tissue>
    </source>
</reference>
<protein>
    <submittedName>
        <fullName evidence="2">Aldo-keto reductase family 1 member B15</fullName>
    </submittedName>
</protein>
<dbReference type="OrthoDB" id="416253at2759"/>
<keyword evidence="3" id="KW-1185">Reference proteome</keyword>
<evidence type="ECO:0000259" key="1">
    <source>
        <dbReference type="Pfam" id="PF00248"/>
    </source>
</evidence>
<gene>
    <name evidence="2" type="ORF">HOLleu_20332</name>
</gene>
<dbReference type="PRINTS" id="PR00069">
    <property type="entry name" value="ALDKETRDTASE"/>
</dbReference>
<comment type="caution">
    <text evidence="2">The sequence shown here is derived from an EMBL/GenBank/DDBJ whole genome shotgun (WGS) entry which is preliminary data.</text>
</comment>
<proteinExistence type="predicted"/>
<dbReference type="PROSITE" id="PS00062">
    <property type="entry name" value="ALDOKETO_REDUCTASE_2"/>
    <property type="match status" value="1"/>
</dbReference>
<dbReference type="Pfam" id="PF00248">
    <property type="entry name" value="Aldo_ket_red"/>
    <property type="match status" value="1"/>
</dbReference>
<dbReference type="InterPro" id="IPR023210">
    <property type="entry name" value="NADP_OxRdtase_dom"/>
</dbReference>